<dbReference type="Pfam" id="PF01734">
    <property type="entry name" value="Patatin"/>
    <property type="match status" value="1"/>
</dbReference>
<feature type="short sequence motif" description="DGA/G" evidence="4">
    <location>
        <begin position="382"/>
        <end position="384"/>
    </location>
</feature>
<keyword evidence="1 4" id="KW-0378">Hydrolase</keyword>
<feature type="domain" description="PNPLA" evidence="5">
    <location>
        <begin position="185"/>
        <end position="395"/>
    </location>
</feature>
<evidence type="ECO:0000256" key="4">
    <source>
        <dbReference type="PROSITE-ProRule" id="PRU01161"/>
    </source>
</evidence>
<feature type="short sequence motif" description="GXSXG" evidence="4">
    <location>
        <begin position="229"/>
        <end position="233"/>
    </location>
</feature>
<reference evidence="6 7" key="1">
    <citation type="journal article" date="2023" name="bioRxiv">
        <title>High-quality genome assemblies of four members of thePodospora anserinaspecies complex.</title>
        <authorList>
            <person name="Ament-Velasquez S.L."/>
            <person name="Vogan A.A."/>
            <person name="Wallerman O."/>
            <person name="Hartmann F."/>
            <person name="Gautier V."/>
            <person name="Silar P."/>
            <person name="Giraud T."/>
            <person name="Johannesson H."/>
        </authorList>
    </citation>
    <scope>NUCLEOTIDE SEQUENCE [LARGE SCALE GENOMIC DNA]</scope>
    <source>
        <strain evidence="6 7">CBS 112042</strain>
    </source>
</reference>
<evidence type="ECO:0000313" key="6">
    <source>
        <dbReference type="EMBL" id="KAK4638728.1"/>
    </source>
</evidence>
<dbReference type="InterPro" id="IPR002641">
    <property type="entry name" value="PNPLA_dom"/>
</dbReference>
<dbReference type="InterPro" id="IPR016035">
    <property type="entry name" value="Acyl_Trfase/lysoPLipase"/>
</dbReference>
<organism evidence="6 7">
    <name type="scientific">Podospora bellae-mahoneyi</name>
    <dbReference type="NCBI Taxonomy" id="2093777"/>
    <lineage>
        <taxon>Eukaryota</taxon>
        <taxon>Fungi</taxon>
        <taxon>Dikarya</taxon>
        <taxon>Ascomycota</taxon>
        <taxon>Pezizomycotina</taxon>
        <taxon>Sordariomycetes</taxon>
        <taxon>Sordariomycetidae</taxon>
        <taxon>Sordariales</taxon>
        <taxon>Podosporaceae</taxon>
        <taxon>Podospora</taxon>
    </lineage>
</organism>
<dbReference type="GeneID" id="87901552"/>
<feature type="active site" description="Proton acceptor" evidence="4">
    <location>
        <position position="382"/>
    </location>
</feature>
<keyword evidence="3 4" id="KW-0443">Lipid metabolism</keyword>
<feature type="active site" description="Nucleophile" evidence="4">
    <location>
        <position position="231"/>
    </location>
</feature>
<dbReference type="EMBL" id="JAFFGZ010000009">
    <property type="protein sequence ID" value="KAK4638728.1"/>
    <property type="molecule type" value="Genomic_DNA"/>
</dbReference>
<comment type="caution">
    <text evidence="6">The sequence shown here is derived from an EMBL/GenBank/DDBJ whole genome shotgun (WGS) entry which is preliminary data.</text>
</comment>
<evidence type="ECO:0000259" key="5">
    <source>
        <dbReference type="PROSITE" id="PS51635"/>
    </source>
</evidence>
<name>A0ABR0F615_9PEZI</name>
<keyword evidence="2 4" id="KW-0442">Lipid degradation</keyword>
<feature type="short sequence motif" description="GXGXXG" evidence="4">
    <location>
        <begin position="189"/>
        <end position="194"/>
    </location>
</feature>
<sequence>MIRRRPNRRTFLFFFTTHLYCKNMARTQSVFATASHSKPLVAQAADACRHCIRDLDFAGIDGPDLREASYLLEDVDLQLRVLELYHDQYFDNPKWRHNAVAGCLSSLLEYFDTMTLNNCDAAVSQGNELKAFKMRVKRGLCDLREQARKLDKTLGFLSGPEESGGFPLPDATNSRNVPSGGLTLLAVDGGGVRGLVSLRILKAIMDEANRENGTSKAKTPAECFKLAGGTSTGGLICIMLFRLSMSIDEAITAYKSLSQTLFQPSFISKYLGGAYIRTMFGLSWYEGSSLEHAVRDEVVAQGLDPNATLLDHSSVPGTEGCQVFVTSVRSRDNFALRFRSYRFPDGSLPTYSSATIIQAARATSAAPFYFPPATIGRTEFWDGALANNNPVDELWAEKSLLFPRWITDKPVVKCVLSLGTGRFDPSRKKRSWIASHPAISKGAQLLENLTNVENVHRRFDQLMRAEGVWYFRFNPPTTEDVDLAEYREEKLAGLEADVERYLERPHIKVMLRLCAQLLG</sequence>
<dbReference type="Proteomes" id="UP001322138">
    <property type="component" value="Unassembled WGS sequence"/>
</dbReference>
<evidence type="ECO:0000256" key="1">
    <source>
        <dbReference type="ARBA" id="ARBA00022801"/>
    </source>
</evidence>
<keyword evidence="7" id="KW-1185">Reference proteome</keyword>
<dbReference type="PANTHER" id="PTHR24185:SF1">
    <property type="entry name" value="CALCIUM-INDEPENDENT PHOSPHOLIPASE A2-GAMMA"/>
    <property type="match status" value="1"/>
</dbReference>
<protein>
    <submittedName>
        <fullName evidence="6">Calcium-independent phospholipase A2-gamma</fullName>
    </submittedName>
</protein>
<gene>
    <name evidence="6" type="primary">PNPLA8</name>
    <name evidence="6" type="ORF">QC761_704965</name>
</gene>
<dbReference type="Gene3D" id="3.40.1090.10">
    <property type="entry name" value="Cytosolic phospholipase A2 catalytic domain"/>
    <property type="match status" value="1"/>
</dbReference>
<proteinExistence type="predicted"/>
<evidence type="ECO:0000313" key="7">
    <source>
        <dbReference type="Proteomes" id="UP001322138"/>
    </source>
</evidence>
<dbReference type="PANTHER" id="PTHR24185">
    <property type="entry name" value="CALCIUM-INDEPENDENT PHOSPHOLIPASE A2-GAMMA"/>
    <property type="match status" value="1"/>
</dbReference>
<dbReference type="PROSITE" id="PS51635">
    <property type="entry name" value="PNPLA"/>
    <property type="match status" value="1"/>
</dbReference>
<dbReference type="SUPFAM" id="SSF52151">
    <property type="entry name" value="FabD/lysophospholipase-like"/>
    <property type="match status" value="1"/>
</dbReference>
<dbReference type="RefSeq" id="XP_062727704.1">
    <property type="nucleotide sequence ID" value="XM_062882070.1"/>
</dbReference>
<evidence type="ECO:0000256" key="3">
    <source>
        <dbReference type="ARBA" id="ARBA00023098"/>
    </source>
</evidence>
<accession>A0ABR0F615</accession>
<evidence type="ECO:0000256" key="2">
    <source>
        <dbReference type="ARBA" id="ARBA00022963"/>
    </source>
</evidence>